<dbReference type="RefSeq" id="WP_250422127.1">
    <property type="nucleotide sequence ID" value="NZ_JAJKBJ010000011.1"/>
</dbReference>
<sequence>MANILSYNDYYLEQMSFIDRYIRSALLPGDQRRLQRLEEKQSQQVIYFLDDFLDIEEGKELDTTRIGYPPLKNVAYTSEQLILAPLGEDIRPGNRRLSRYRLVYGPVDFYLGSQLEDPTEIPVITACAPNLMGSSASDLEEFSTPNGRKRALKVKEYDEECKKLADFIVDTVKQQGKSRLVMPAFGVGVYIRQLDRASKQIAKEKMYKAFAEAALKHQIQVDWVVWAQDSAAQEDATLLASYSPDNQYMKPVIHADMMLYAQALAEEQENLVLLNPGSDRTIGGAYTHKNPTTLEEQIAQQSDLVLLHSQLNGDMVARFNTQFKQQKDMRQQSNSTQFTYMPHVDSSLKIVADHIKQTLNLRERPWVFRADENYRISFKRKNNALAFIELLHTHGVNGRRGKKKAQFEDGYYVVYLTSAQYRTLTEQILVAQATPNVSASPSSWSFFRPPSATSCLSNQQLREIQGLINRLERERGCFWSFNLDRKKTKIDALTMLANQSFHYSDVQQLVTDVLNRYPDANKGIFSNRTGEFLTALRDNAGDNQRGCCF</sequence>
<dbReference type="EMBL" id="JAJKBJ010000011">
    <property type="protein sequence ID" value="MCL9684496.1"/>
    <property type="molecule type" value="Genomic_DNA"/>
</dbReference>
<proteinExistence type="predicted"/>
<evidence type="ECO:0000313" key="2">
    <source>
        <dbReference type="Proteomes" id="UP001139721"/>
    </source>
</evidence>
<dbReference type="Gene3D" id="3.40.220.10">
    <property type="entry name" value="Leucine Aminopeptidase, subunit E, domain 1"/>
    <property type="match status" value="1"/>
</dbReference>
<reference evidence="1" key="1">
    <citation type="submission" date="2021-11" db="EMBL/GenBank/DDBJ databases">
        <title>Legionella maioricencis sp. nov., a new species isolated from hot water samples in Mallorca.</title>
        <authorList>
            <person name="Crespi S."/>
            <person name="Drasar V."/>
            <person name="Salva-Serra F."/>
            <person name="Jaen-Luchoro D."/>
            <person name="Pineiro-Iglesias B."/>
            <person name="Aliaga F."/>
            <person name="Fernandez-Juarez V."/>
            <person name="Coll G."/>
            <person name="Moore E.R.B."/>
            <person name="Bennasar-Figueras A."/>
        </authorList>
    </citation>
    <scope>NUCLEOTIDE SEQUENCE</scope>
    <source>
        <strain evidence="1">HCPI-6</strain>
    </source>
</reference>
<gene>
    <name evidence="1" type="ORF">LOX96_10355</name>
</gene>
<evidence type="ECO:0000313" key="1">
    <source>
        <dbReference type="EMBL" id="MCL9684496.1"/>
    </source>
</evidence>
<dbReference type="Proteomes" id="UP001139721">
    <property type="component" value="Unassembled WGS sequence"/>
</dbReference>
<comment type="caution">
    <text evidence="1">The sequence shown here is derived from an EMBL/GenBank/DDBJ whole genome shotgun (WGS) entry which is preliminary data.</text>
</comment>
<dbReference type="AlphaFoldDB" id="A0A9X2D168"/>
<accession>A0A9X2D168</accession>
<dbReference type="InterPro" id="IPR043472">
    <property type="entry name" value="Macro_dom-like"/>
</dbReference>
<name>A0A9X2D168_9GAMM</name>
<keyword evidence="2" id="KW-1185">Reference proteome</keyword>
<protein>
    <submittedName>
        <fullName evidence="1">Uncharacterized protein</fullName>
    </submittedName>
</protein>
<organism evidence="1 2">
    <name type="scientific">Legionella maioricensis</name>
    <dbReference type="NCBI Taxonomy" id="2896528"/>
    <lineage>
        <taxon>Bacteria</taxon>
        <taxon>Pseudomonadati</taxon>
        <taxon>Pseudomonadota</taxon>
        <taxon>Gammaproteobacteria</taxon>
        <taxon>Legionellales</taxon>
        <taxon>Legionellaceae</taxon>
        <taxon>Legionella</taxon>
    </lineage>
</organism>